<protein>
    <submittedName>
        <fullName evidence="1">Uncharacterized protein</fullName>
    </submittedName>
</protein>
<dbReference type="AlphaFoldDB" id="A0AA39MES1"/>
<keyword evidence="2" id="KW-1185">Reference proteome</keyword>
<reference evidence="1" key="1">
    <citation type="submission" date="2023-06" db="EMBL/GenBank/DDBJ databases">
        <authorList>
            <consortium name="Lawrence Berkeley National Laboratory"/>
            <person name="Ahrendt S."/>
            <person name="Sahu N."/>
            <person name="Indic B."/>
            <person name="Wong-Bajracharya J."/>
            <person name="Merenyi Z."/>
            <person name="Ke H.-M."/>
            <person name="Monk M."/>
            <person name="Kocsube S."/>
            <person name="Drula E."/>
            <person name="Lipzen A."/>
            <person name="Balint B."/>
            <person name="Henrissat B."/>
            <person name="Andreopoulos B."/>
            <person name="Martin F.M."/>
            <person name="Harder C.B."/>
            <person name="Rigling D."/>
            <person name="Ford K.L."/>
            <person name="Foster G.D."/>
            <person name="Pangilinan J."/>
            <person name="Papanicolaou A."/>
            <person name="Barry K."/>
            <person name="LaButti K."/>
            <person name="Viragh M."/>
            <person name="Koriabine M."/>
            <person name="Yan M."/>
            <person name="Riley R."/>
            <person name="Champramary S."/>
            <person name="Plett K.L."/>
            <person name="Tsai I.J."/>
            <person name="Slot J."/>
            <person name="Sipos G."/>
            <person name="Plett J."/>
            <person name="Nagy L.G."/>
            <person name="Grigoriev I.V."/>
        </authorList>
    </citation>
    <scope>NUCLEOTIDE SEQUENCE</scope>
    <source>
        <strain evidence="1">FPL87.14</strain>
    </source>
</reference>
<organism evidence="1 2">
    <name type="scientific">Armillaria borealis</name>
    <dbReference type="NCBI Taxonomy" id="47425"/>
    <lineage>
        <taxon>Eukaryota</taxon>
        <taxon>Fungi</taxon>
        <taxon>Dikarya</taxon>
        <taxon>Basidiomycota</taxon>
        <taxon>Agaricomycotina</taxon>
        <taxon>Agaricomycetes</taxon>
        <taxon>Agaricomycetidae</taxon>
        <taxon>Agaricales</taxon>
        <taxon>Marasmiineae</taxon>
        <taxon>Physalacriaceae</taxon>
        <taxon>Armillaria</taxon>
    </lineage>
</organism>
<dbReference type="Proteomes" id="UP001175226">
    <property type="component" value="Unassembled WGS sequence"/>
</dbReference>
<evidence type="ECO:0000313" key="1">
    <source>
        <dbReference type="EMBL" id="KAK0431059.1"/>
    </source>
</evidence>
<proteinExistence type="predicted"/>
<evidence type="ECO:0000313" key="2">
    <source>
        <dbReference type="Proteomes" id="UP001175226"/>
    </source>
</evidence>
<name>A0AA39MES1_9AGAR</name>
<comment type="caution">
    <text evidence="1">The sequence shown here is derived from an EMBL/GenBank/DDBJ whole genome shotgun (WGS) entry which is preliminary data.</text>
</comment>
<dbReference type="EMBL" id="JAUEPT010000124">
    <property type="protein sequence ID" value="KAK0431059.1"/>
    <property type="molecule type" value="Genomic_DNA"/>
</dbReference>
<accession>A0AA39MES1</accession>
<sequence>MYAAATNCIYPDRHSTFNSKRKASALSNLAATVVKRFEPFTSATVLLVQRCSSTILKLADCRLRYCSNKDKLDTVSWVSSIPSRWRTVCCTMTSKLGKSFSGKGIGLPSYRLWRRLELSMKFGERRFGYTLHDEASGGSRERALEED</sequence>
<gene>
    <name evidence="1" type="ORF">EV421DRAFT_1743450</name>
</gene>